<evidence type="ECO:0000313" key="2">
    <source>
        <dbReference type="EMBL" id="KRL42564.1"/>
    </source>
</evidence>
<dbReference type="Proteomes" id="UP000051790">
    <property type="component" value="Unassembled WGS sequence"/>
</dbReference>
<feature type="compositionally biased region" description="Basic and acidic residues" evidence="1">
    <location>
        <begin position="141"/>
        <end position="157"/>
    </location>
</feature>
<dbReference type="AlphaFoldDB" id="A0A0R1QIL1"/>
<comment type="caution">
    <text evidence="2">The sequence shown here is derived from an EMBL/GenBank/DDBJ whole genome shotgun (WGS) entry which is preliminary data.</text>
</comment>
<dbReference type="EMBL" id="AZEU01000226">
    <property type="protein sequence ID" value="KRL42564.1"/>
    <property type="molecule type" value="Genomic_DNA"/>
</dbReference>
<dbReference type="RefSeq" id="WP_056964478.1">
    <property type="nucleotide sequence ID" value="NZ_AZEU01000226.1"/>
</dbReference>
<dbReference type="OrthoDB" id="1821976at2"/>
<feature type="region of interest" description="Disordered" evidence="1">
    <location>
        <begin position="283"/>
        <end position="308"/>
    </location>
</feature>
<organism evidence="2 3">
    <name type="scientific">Lacticaseibacillus manihotivorans DSM 13343 = JCM 12514</name>
    <dbReference type="NCBI Taxonomy" id="1423769"/>
    <lineage>
        <taxon>Bacteria</taxon>
        <taxon>Bacillati</taxon>
        <taxon>Bacillota</taxon>
        <taxon>Bacilli</taxon>
        <taxon>Lactobacillales</taxon>
        <taxon>Lactobacillaceae</taxon>
        <taxon>Lacticaseibacillus</taxon>
    </lineage>
</organism>
<protein>
    <submittedName>
        <fullName evidence="2">DNA replication protein</fullName>
    </submittedName>
</protein>
<dbReference type="PATRIC" id="fig|1423769.4.peg.2023"/>
<feature type="region of interest" description="Disordered" evidence="1">
    <location>
        <begin position="131"/>
        <end position="157"/>
    </location>
</feature>
<evidence type="ECO:0000313" key="3">
    <source>
        <dbReference type="Proteomes" id="UP000051790"/>
    </source>
</evidence>
<accession>A0A0R1QIL1</accession>
<gene>
    <name evidence="2" type="ORF">FD01_GL001884</name>
</gene>
<keyword evidence="3" id="KW-1185">Reference proteome</keyword>
<evidence type="ECO:0000256" key="1">
    <source>
        <dbReference type="SAM" id="MobiDB-lite"/>
    </source>
</evidence>
<sequence>MADGGWIAVQRKVQTSFVWANPFVLKLWMLCLFKANFTTNRILFNGQEIQVDRGQFITGRFALASEYNKGARREHQLSPTSINRWLNKFRDLQMVDISSNPKYSVITVLNYDAYQPGGQLADMYPTASGQLADTVKNSNNSKKEPSSHKSTKRTYDEQSKELRAATKLWELIQRNNPKAKQQDLQKWADVFRLMHERDNRSWKDIGTLIQWSQNDSFWSANILSAKKLREKFDQLTAKMNQQGGFVPEQPPLETSHTFSAAEYAVSAYQTGSSIDEIIAMAKDEGAPATPDEIRAAIDEYNKRREDDA</sequence>
<name>A0A0R1QIL1_9LACO</name>
<reference evidence="2 3" key="1">
    <citation type="journal article" date="2015" name="Genome Announc.">
        <title>Expanding the biotechnology potential of lactobacilli through comparative genomics of 213 strains and associated genera.</title>
        <authorList>
            <person name="Sun Z."/>
            <person name="Harris H.M."/>
            <person name="McCann A."/>
            <person name="Guo C."/>
            <person name="Argimon S."/>
            <person name="Zhang W."/>
            <person name="Yang X."/>
            <person name="Jeffery I.B."/>
            <person name="Cooney J.C."/>
            <person name="Kagawa T.F."/>
            <person name="Liu W."/>
            <person name="Song Y."/>
            <person name="Salvetti E."/>
            <person name="Wrobel A."/>
            <person name="Rasinkangas P."/>
            <person name="Parkhill J."/>
            <person name="Rea M.C."/>
            <person name="O'Sullivan O."/>
            <person name="Ritari J."/>
            <person name="Douillard F.P."/>
            <person name="Paul Ross R."/>
            <person name="Yang R."/>
            <person name="Briner A.E."/>
            <person name="Felis G.E."/>
            <person name="de Vos W.M."/>
            <person name="Barrangou R."/>
            <person name="Klaenhammer T.R."/>
            <person name="Caufield P.W."/>
            <person name="Cui Y."/>
            <person name="Zhang H."/>
            <person name="O'Toole P.W."/>
        </authorList>
    </citation>
    <scope>NUCLEOTIDE SEQUENCE [LARGE SCALE GENOMIC DNA]</scope>
    <source>
        <strain evidence="2 3">DSM 13343</strain>
    </source>
</reference>
<proteinExistence type="predicted"/>